<dbReference type="GO" id="GO:0007186">
    <property type="term" value="P:G protein-coupled receptor signaling pathway"/>
    <property type="evidence" value="ECO:0000318"/>
    <property type="project" value="GO_Central"/>
</dbReference>
<feature type="transmembrane region" description="Helical" evidence="12">
    <location>
        <begin position="41"/>
        <end position="65"/>
    </location>
</feature>
<evidence type="ECO:0000256" key="10">
    <source>
        <dbReference type="RuleBase" id="RU000688"/>
    </source>
</evidence>
<dbReference type="PROSITE" id="PS00237">
    <property type="entry name" value="G_PROTEIN_RECEP_F1_1"/>
    <property type="match status" value="1"/>
</dbReference>
<accession>F6V4K4</accession>
<dbReference type="OMA" id="FHAITEL"/>
<keyword evidence="9 10" id="KW-0807">Transducer</keyword>
<feature type="region of interest" description="Disordered" evidence="11">
    <location>
        <begin position="1"/>
        <end position="21"/>
    </location>
</feature>
<proteinExistence type="inferred from homology"/>
<dbReference type="OrthoDB" id="6091802at2759"/>
<dbReference type="FunCoup" id="F6V4K4">
    <property type="interactions" value="73"/>
</dbReference>
<keyword evidence="5 10" id="KW-0297">G-protein coupled receptor</keyword>
<keyword evidence="6 12" id="KW-0472">Membrane</keyword>
<keyword evidence="3 10" id="KW-0812">Transmembrane</keyword>
<comment type="similarity">
    <text evidence="10">Belongs to the G-protein coupled receptor 1 family.</text>
</comment>
<evidence type="ECO:0000259" key="13">
    <source>
        <dbReference type="PROSITE" id="PS50262"/>
    </source>
</evidence>
<dbReference type="InterPro" id="IPR000276">
    <property type="entry name" value="GPCR_Rhodpsn"/>
</dbReference>
<keyword evidence="7 10" id="KW-0675">Receptor</keyword>
<feature type="domain" description="G-protein coupled receptors family 1 profile" evidence="13">
    <location>
        <begin position="57"/>
        <end position="285"/>
    </location>
</feature>
<evidence type="ECO:0000256" key="1">
    <source>
        <dbReference type="ARBA" id="ARBA00004651"/>
    </source>
</evidence>
<gene>
    <name evidence="14" type="primary">LOC100088688</name>
</gene>
<dbReference type="Pfam" id="PF00001">
    <property type="entry name" value="7tm_1"/>
    <property type="match status" value="1"/>
</dbReference>
<keyword evidence="2" id="KW-1003">Cell membrane</keyword>
<reference evidence="14" key="2">
    <citation type="submission" date="2025-08" db="UniProtKB">
        <authorList>
            <consortium name="Ensembl"/>
        </authorList>
    </citation>
    <scope>IDENTIFICATION</scope>
    <source>
        <strain evidence="14">Glennie</strain>
    </source>
</reference>
<dbReference type="RefSeq" id="XP_001518298.3">
    <property type="nucleotide sequence ID" value="XM_001518248.3"/>
</dbReference>
<evidence type="ECO:0000256" key="2">
    <source>
        <dbReference type="ARBA" id="ARBA00022475"/>
    </source>
</evidence>
<organism evidence="14 15">
    <name type="scientific">Ornithorhynchus anatinus</name>
    <name type="common">Duckbill platypus</name>
    <dbReference type="NCBI Taxonomy" id="9258"/>
    <lineage>
        <taxon>Eukaryota</taxon>
        <taxon>Metazoa</taxon>
        <taxon>Chordata</taxon>
        <taxon>Craniata</taxon>
        <taxon>Vertebrata</taxon>
        <taxon>Euteleostomi</taxon>
        <taxon>Mammalia</taxon>
        <taxon>Monotremata</taxon>
        <taxon>Ornithorhynchidae</taxon>
        <taxon>Ornithorhynchus</taxon>
    </lineage>
</organism>
<dbReference type="PROSITE" id="PS50262">
    <property type="entry name" value="G_PROTEIN_RECEP_F1_2"/>
    <property type="match status" value="1"/>
</dbReference>
<dbReference type="CDD" id="cd14973">
    <property type="entry name" value="7tmA_Mrgpr"/>
    <property type="match status" value="1"/>
</dbReference>
<reference evidence="14 15" key="1">
    <citation type="journal article" date="2008" name="Nature">
        <title>Genome analysis of the platypus reveals unique signatures of evolution.</title>
        <authorList>
            <person name="Warren W.C."/>
            <person name="Hillier L.W."/>
            <person name="Marshall Graves J.A."/>
            <person name="Birney E."/>
            <person name="Ponting C.P."/>
            <person name="Grutzner F."/>
            <person name="Belov K."/>
            <person name="Miller W."/>
            <person name="Clarke L."/>
            <person name="Chinwalla A.T."/>
            <person name="Yang S.P."/>
            <person name="Heger A."/>
            <person name="Locke D.P."/>
            <person name="Miethke P."/>
            <person name="Waters P.D."/>
            <person name="Veyrunes F."/>
            <person name="Fulton L."/>
            <person name="Fulton B."/>
            <person name="Graves T."/>
            <person name="Wallis J."/>
            <person name="Puente X.S."/>
            <person name="Lopez-Otin C."/>
            <person name="Ordonez G.R."/>
            <person name="Eichler E.E."/>
            <person name="Chen L."/>
            <person name="Cheng Z."/>
            <person name="Deakin J.E."/>
            <person name="Alsop A."/>
            <person name="Thompson K."/>
            <person name="Kirby P."/>
            <person name="Papenfuss A.T."/>
            <person name="Wakefield M.J."/>
            <person name="Olender T."/>
            <person name="Lancet D."/>
            <person name="Huttley G.A."/>
            <person name="Smit A.F."/>
            <person name="Pask A."/>
            <person name="Temple-Smith P."/>
            <person name="Batzer M.A."/>
            <person name="Walker J.A."/>
            <person name="Konkel M.K."/>
            <person name="Harris R.S."/>
            <person name="Whittington C.M."/>
            <person name="Wong E.S."/>
            <person name="Gemmell N.J."/>
            <person name="Buschiazzo E."/>
            <person name="Vargas Jentzsch I.M."/>
            <person name="Merkel A."/>
            <person name="Schmitz J."/>
            <person name="Zemann A."/>
            <person name="Churakov G."/>
            <person name="Kriegs J.O."/>
            <person name="Brosius J."/>
            <person name="Murchison E.P."/>
            <person name="Sachidanandam R."/>
            <person name="Smith C."/>
            <person name="Hannon G.J."/>
            <person name="Tsend-Ayush E."/>
            <person name="McMillan D."/>
            <person name="Attenborough R."/>
            <person name="Rens W."/>
            <person name="Ferguson-Smith M."/>
            <person name="Lefevre C.M."/>
            <person name="Sharp J.A."/>
            <person name="Nicholas K.R."/>
            <person name="Ray D.A."/>
            <person name="Kube M."/>
            <person name="Reinhardt R."/>
            <person name="Pringle T.H."/>
            <person name="Taylor J."/>
            <person name="Jones R.C."/>
            <person name="Nixon B."/>
            <person name="Dacheux J.L."/>
            <person name="Niwa H."/>
            <person name="Sekita Y."/>
            <person name="Huang X."/>
            <person name="Stark A."/>
            <person name="Kheradpour P."/>
            <person name="Kellis M."/>
            <person name="Flicek P."/>
            <person name="Chen Y."/>
            <person name="Webber C."/>
            <person name="Hardison R."/>
            <person name="Nelson J."/>
            <person name="Hallsworth-Pepin K."/>
            <person name="Delehaunty K."/>
            <person name="Markovic C."/>
            <person name="Minx P."/>
            <person name="Feng Y."/>
            <person name="Kremitzki C."/>
            <person name="Mitreva M."/>
            <person name="Glasscock J."/>
            <person name="Wylie T."/>
            <person name="Wohldmann P."/>
            <person name="Thiru P."/>
            <person name="Nhan M.N."/>
            <person name="Pohl C.S."/>
            <person name="Smith S.M."/>
            <person name="Hou S."/>
            <person name="Nefedov M."/>
            <person name="de Jong P.J."/>
            <person name="Renfree M.B."/>
            <person name="Mardis E.R."/>
            <person name="Wilson R.K."/>
        </authorList>
    </citation>
    <scope>NUCLEOTIDE SEQUENCE [LARGE SCALE GENOMIC DNA]</scope>
    <source>
        <strain evidence="14 15">Glennie</strain>
    </source>
</reference>
<dbReference type="PRINTS" id="PR00237">
    <property type="entry name" value="GPCRRHODOPSN"/>
</dbReference>
<dbReference type="GO" id="GO:0005886">
    <property type="term" value="C:plasma membrane"/>
    <property type="evidence" value="ECO:0000318"/>
    <property type="project" value="GO_Central"/>
</dbReference>
<dbReference type="PANTHER" id="PTHR11334:SF29">
    <property type="entry name" value="MAS-RELATED G-PROTEIN COUPLED RECEPTOR MEMBER X2"/>
    <property type="match status" value="1"/>
</dbReference>
<feature type="transmembrane region" description="Helical" evidence="12">
    <location>
        <begin position="155"/>
        <end position="173"/>
    </location>
</feature>
<evidence type="ECO:0000256" key="9">
    <source>
        <dbReference type="ARBA" id="ARBA00023224"/>
    </source>
</evidence>
<dbReference type="Ensembl" id="ENSOANT00000023897.2">
    <property type="protein sequence ID" value="ENSOANP00000023893.2"/>
    <property type="gene ID" value="ENSOANG00000015174.3"/>
</dbReference>
<evidence type="ECO:0000256" key="8">
    <source>
        <dbReference type="ARBA" id="ARBA00023180"/>
    </source>
</evidence>
<dbReference type="KEGG" id="oaa:100088688"/>
<dbReference type="Proteomes" id="UP000002279">
    <property type="component" value="Chromosome 3"/>
</dbReference>
<evidence type="ECO:0000256" key="6">
    <source>
        <dbReference type="ARBA" id="ARBA00023136"/>
    </source>
</evidence>
<dbReference type="HOGENOM" id="CLU_009579_4_1_1"/>
<evidence type="ECO:0000256" key="12">
    <source>
        <dbReference type="SAM" id="Phobius"/>
    </source>
</evidence>
<sequence>MAEPPNRTAVDDSRGRNSSGHQFATNNTDWIWYTELTPEDIVIYTLMLLTSLAGLAGNSLVLWFLGFQIKRNPFTVYILHLAGADFSFLLWQATLSAISVGPPISLEYEDLHTVIGLVKYTSYTSGLGLLTAISAERCLSVLFPIWYRCSRPKHLSAVVCSLIWTLSILVNVLDRFFCNFSLYISFTDCFKTNVAIATLIFLICVLMGLSSLKLLVQVRSRSRCHPPAKLYWVILITVLVYFTCGLPMGIYWYLLFWFKDWKMSYFHAITELLSCVNSFTNPIIYVLVGTHWKRRFREPLRARFQRAFRLEPELEGEAEETPTTYTMELLA</sequence>
<feature type="transmembrane region" description="Helical" evidence="12">
    <location>
        <begin position="265"/>
        <end position="288"/>
    </location>
</feature>
<feature type="transmembrane region" description="Helical" evidence="12">
    <location>
        <begin position="77"/>
        <end position="100"/>
    </location>
</feature>
<evidence type="ECO:0000256" key="11">
    <source>
        <dbReference type="SAM" id="MobiDB-lite"/>
    </source>
</evidence>
<evidence type="ECO:0000313" key="15">
    <source>
        <dbReference type="Proteomes" id="UP000002279"/>
    </source>
</evidence>
<evidence type="ECO:0000313" key="14">
    <source>
        <dbReference type="Ensembl" id="ENSOANP00000023893.2"/>
    </source>
</evidence>
<dbReference type="PRINTS" id="PR02108">
    <property type="entry name" value="MRGPCRFAMILY"/>
</dbReference>
<dbReference type="PANTHER" id="PTHR11334">
    <property type="entry name" value="MAS-RELATED G-PROTEIN COUPLED RECEPTOR"/>
    <property type="match status" value="1"/>
</dbReference>
<dbReference type="FunFam" id="1.20.1070.10:FF:000134">
    <property type="entry name" value="proto-oncogene Mas"/>
    <property type="match status" value="1"/>
</dbReference>
<dbReference type="SUPFAM" id="SSF81321">
    <property type="entry name" value="Family A G protein-coupled receptor-like"/>
    <property type="match status" value="1"/>
</dbReference>
<reference evidence="14" key="3">
    <citation type="submission" date="2025-09" db="UniProtKB">
        <authorList>
            <consortium name="Ensembl"/>
        </authorList>
    </citation>
    <scope>IDENTIFICATION</scope>
    <source>
        <strain evidence="14">Glennie</strain>
    </source>
</reference>
<dbReference type="AlphaFoldDB" id="F6V4K4"/>
<dbReference type="GO" id="GO:0004930">
    <property type="term" value="F:G protein-coupled receptor activity"/>
    <property type="evidence" value="ECO:0000318"/>
    <property type="project" value="GO_Central"/>
</dbReference>
<dbReference type="Gene3D" id="1.20.1070.10">
    <property type="entry name" value="Rhodopsin 7-helix transmembrane proteins"/>
    <property type="match status" value="1"/>
</dbReference>
<name>F6V4K4_ORNAN</name>
<feature type="transmembrane region" description="Helical" evidence="12">
    <location>
        <begin position="193"/>
        <end position="218"/>
    </location>
</feature>
<dbReference type="InParanoid" id="F6V4K4"/>
<protein>
    <recommendedName>
        <fullName evidence="13">G-protein coupled receptors family 1 profile domain-containing protein</fullName>
    </recommendedName>
</protein>
<keyword evidence="4 12" id="KW-1133">Transmembrane helix</keyword>
<dbReference type="eggNOG" id="ENOG502RTWA">
    <property type="taxonomic scope" value="Eukaryota"/>
</dbReference>
<keyword evidence="8" id="KW-0325">Glycoprotein</keyword>
<evidence type="ECO:0000256" key="7">
    <source>
        <dbReference type="ARBA" id="ARBA00023170"/>
    </source>
</evidence>
<dbReference type="InterPro" id="IPR026234">
    <property type="entry name" value="MRGPCRFAMILY"/>
</dbReference>
<comment type="subcellular location">
    <subcellularLocation>
        <location evidence="1">Cell membrane</location>
        <topology evidence="1">Multi-pass membrane protein</topology>
    </subcellularLocation>
</comment>
<evidence type="ECO:0000256" key="5">
    <source>
        <dbReference type="ARBA" id="ARBA00023040"/>
    </source>
</evidence>
<dbReference type="GeneTree" id="ENSGT01030000234639"/>
<feature type="transmembrane region" description="Helical" evidence="12">
    <location>
        <begin position="120"/>
        <end position="143"/>
    </location>
</feature>
<keyword evidence="15" id="KW-1185">Reference proteome</keyword>
<evidence type="ECO:0000256" key="3">
    <source>
        <dbReference type="ARBA" id="ARBA00022692"/>
    </source>
</evidence>
<feature type="transmembrane region" description="Helical" evidence="12">
    <location>
        <begin position="230"/>
        <end position="253"/>
    </location>
</feature>
<dbReference type="GeneID" id="100088688"/>
<dbReference type="InterPro" id="IPR017452">
    <property type="entry name" value="GPCR_Rhodpsn_7TM"/>
</dbReference>
<evidence type="ECO:0000256" key="4">
    <source>
        <dbReference type="ARBA" id="ARBA00022989"/>
    </source>
</evidence>